<evidence type="ECO:0000313" key="5">
    <source>
        <dbReference type="Proteomes" id="UP000660708"/>
    </source>
</evidence>
<gene>
    <name evidence="4" type="ORF">PPEP_a1480</name>
</gene>
<dbReference type="Proteomes" id="UP000660708">
    <property type="component" value="Unassembled WGS sequence"/>
</dbReference>
<keyword evidence="5" id="KW-1185">Reference proteome</keyword>
<dbReference type="InterPro" id="IPR038492">
    <property type="entry name" value="GBBH-like_N_sf"/>
</dbReference>
<dbReference type="PANTHER" id="PTHR35303:SF5">
    <property type="entry name" value="OS02G0197800 PROTEIN"/>
    <property type="match status" value="1"/>
</dbReference>
<evidence type="ECO:0000259" key="3">
    <source>
        <dbReference type="Pfam" id="PF06155"/>
    </source>
</evidence>
<dbReference type="PANTHER" id="PTHR35303">
    <property type="entry name" value="OS02G0197800 PROTEIN"/>
    <property type="match status" value="1"/>
</dbReference>
<name>A0A8I0T576_9GAMM</name>
<proteinExistence type="predicted"/>
<dbReference type="RefSeq" id="WP_147390275.1">
    <property type="nucleotide sequence ID" value="NZ_AQHF01000026.1"/>
</dbReference>
<dbReference type="Pfam" id="PF06155">
    <property type="entry name" value="GBBH-like_N"/>
    <property type="match status" value="1"/>
</dbReference>
<feature type="domain" description="Gamma-butyrobetaine hydroxylase-like N-terminal" evidence="3">
    <location>
        <begin position="9"/>
        <end position="91"/>
    </location>
</feature>
<evidence type="ECO:0000313" key="4">
    <source>
        <dbReference type="EMBL" id="MBE0347087.1"/>
    </source>
</evidence>
<keyword evidence="1" id="KW-0479">Metal-binding</keyword>
<evidence type="ECO:0000256" key="2">
    <source>
        <dbReference type="ARBA" id="ARBA00023004"/>
    </source>
</evidence>
<evidence type="ECO:0000256" key="1">
    <source>
        <dbReference type="ARBA" id="ARBA00022723"/>
    </source>
</evidence>
<dbReference type="Gene3D" id="3.30.2020.30">
    <property type="match status" value="1"/>
</dbReference>
<sequence length="124" mass="14354">MYQVTKLHYHTLSKVLDVYFEDGSYYCLKAEYLRTHSPSAEVQGHTPAQKQLVLNKQSVSIKAIEPIGHYAARLIFDDGHESGLFSWQYLHTIATQHDKLWQEYLDAVEKHHAKKDSVPIKFVP</sequence>
<protein>
    <recommendedName>
        <fullName evidence="3">Gamma-butyrobetaine hydroxylase-like N-terminal domain-containing protein</fullName>
    </recommendedName>
</protein>
<organism evidence="4 5">
    <name type="scientific">Pseudoalteromonas peptidolytica F12-50-A1</name>
    <dbReference type="NCBI Taxonomy" id="1315280"/>
    <lineage>
        <taxon>Bacteria</taxon>
        <taxon>Pseudomonadati</taxon>
        <taxon>Pseudomonadota</taxon>
        <taxon>Gammaproteobacteria</taxon>
        <taxon>Alteromonadales</taxon>
        <taxon>Pseudoalteromonadaceae</taxon>
        <taxon>Pseudoalteromonas</taxon>
    </lineage>
</organism>
<accession>A0A8I0T576</accession>
<reference evidence="4 5" key="1">
    <citation type="submission" date="2015-06" db="EMBL/GenBank/DDBJ databases">
        <title>Genome sequence of Pseudoalteromonas peptidolytica.</title>
        <authorList>
            <person name="Xie B.-B."/>
            <person name="Rong J.-C."/>
            <person name="Qin Q.-L."/>
            <person name="Zhang Y.-Z."/>
        </authorList>
    </citation>
    <scope>NUCLEOTIDE SEQUENCE [LARGE SCALE GENOMIC DNA]</scope>
    <source>
        <strain evidence="4 5">F12-50-A1</strain>
    </source>
</reference>
<dbReference type="GO" id="GO:0046872">
    <property type="term" value="F:metal ion binding"/>
    <property type="evidence" value="ECO:0007669"/>
    <property type="project" value="UniProtKB-KW"/>
</dbReference>
<comment type="caution">
    <text evidence="4">The sequence shown here is derived from an EMBL/GenBank/DDBJ whole genome shotgun (WGS) entry which is preliminary data.</text>
</comment>
<dbReference type="AlphaFoldDB" id="A0A8I0T576"/>
<dbReference type="InterPro" id="IPR010376">
    <property type="entry name" value="GBBH-like_N"/>
</dbReference>
<keyword evidence="2" id="KW-0408">Iron</keyword>
<dbReference type="EMBL" id="AQHF01000026">
    <property type="protein sequence ID" value="MBE0347087.1"/>
    <property type="molecule type" value="Genomic_DNA"/>
</dbReference>